<gene>
    <name evidence="5" type="primary">rpmC</name>
    <name evidence="7" type="ORF">ENS41_06740</name>
</gene>
<comment type="similarity">
    <text evidence="1 5">Belongs to the universal ribosomal protein uL29 family.</text>
</comment>
<evidence type="ECO:0000256" key="1">
    <source>
        <dbReference type="ARBA" id="ARBA00009254"/>
    </source>
</evidence>
<feature type="coiled-coil region" evidence="6">
    <location>
        <begin position="4"/>
        <end position="31"/>
    </location>
</feature>
<evidence type="ECO:0000256" key="5">
    <source>
        <dbReference type="HAMAP-Rule" id="MF_00374"/>
    </source>
</evidence>
<dbReference type="EMBL" id="DSUT01000143">
    <property type="protein sequence ID" value="HGK28637.1"/>
    <property type="molecule type" value="Genomic_DNA"/>
</dbReference>
<dbReference type="NCBIfam" id="TIGR00012">
    <property type="entry name" value="L29"/>
    <property type="match status" value="1"/>
</dbReference>
<dbReference type="GO" id="GO:0006412">
    <property type="term" value="P:translation"/>
    <property type="evidence" value="ECO:0007669"/>
    <property type="project" value="UniProtKB-UniRule"/>
</dbReference>
<dbReference type="InterPro" id="IPR001854">
    <property type="entry name" value="Ribosomal_uL29"/>
</dbReference>
<evidence type="ECO:0000256" key="2">
    <source>
        <dbReference type="ARBA" id="ARBA00022980"/>
    </source>
</evidence>
<evidence type="ECO:0000256" key="4">
    <source>
        <dbReference type="ARBA" id="ARBA00035204"/>
    </source>
</evidence>
<dbReference type="CDD" id="cd00427">
    <property type="entry name" value="Ribosomal_L29_HIP"/>
    <property type="match status" value="1"/>
</dbReference>
<keyword evidence="6" id="KW-0175">Coiled coil</keyword>
<keyword evidence="3 5" id="KW-0687">Ribonucleoprotein</keyword>
<dbReference type="InterPro" id="IPR050063">
    <property type="entry name" value="Ribosomal_protein_uL29"/>
</dbReference>
<dbReference type="AlphaFoldDB" id="A0A7C4GEA7"/>
<dbReference type="Pfam" id="PF00831">
    <property type="entry name" value="Ribosomal_L29"/>
    <property type="match status" value="1"/>
</dbReference>
<evidence type="ECO:0000256" key="6">
    <source>
        <dbReference type="SAM" id="Coils"/>
    </source>
</evidence>
<comment type="caution">
    <text evidence="7">The sequence shown here is derived from an EMBL/GenBank/DDBJ whole genome shotgun (WGS) entry which is preliminary data.</text>
</comment>
<dbReference type="FunFam" id="1.10.287.310:FF:000001">
    <property type="entry name" value="50S ribosomal protein L29"/>
    <property type="match status" value="1"/>
</dbReference>
<proteinExistence type="inferred from homology"/>
<reference evidence="7" key="1">
    <citation type="journal article" date="2020" name="mSystems">
        <title>Genome- and Community-Level Interaction Insights into Carbon Utilization and Element Cycling Functions of Hydrothermarchaeota in Hydrothermal Sediment.</title>
        <authorList>
            <person name="Zhou Z."/>
            <person name="Liu Y."/>
            <person name="Xu W."/>
            <person name="Pan J."/>
            <person name="Luo Z.H."/>
            <person name="Li M."/>
        </authorList>
    </citation>
    <scope>NUCLEOTIDE SEQUENCE [LARGE SCALE GENOMIC DNA]</scope>
    <source>
        <strain evidence="7">SpSt-488</strain>
    </source>
</reference>
<dbReference type="Gene3D" id="1.10.287.310">
    <property type="match status" value="1"/>
</dbReference>
<protein>
    <recommendedName>
        <fullName evidence="4 5">Large ribosomal subunit protein uL29</fullName>
    </recommendedName>
</protein>
<dbReference type="HAMAP" id="MF_00374">
    <property type="entry name" value="Ribosomal_uL29"/>
    <property type="match status" value="1"/>
</dbReference>
<name>A0A7C4GEA7_UNCW3</name>
<evidence type="ECO:0000313" key="7">
    <source>
        <dbReference type="EMBL" id="HGK28637.1"/>
    </source>
</evidence>
<dbReference type="PANTHER" id="PTHR10916:SF0">
    <property type="entry name" value="LARGE RIBOSOMAL SUBUNIT PROTEIN UL29C"/>
    <property type="match status" value="1"/>
</dbReference>
<dbReference type="GO" id="GO:0022625">
    <property type="term" value="C:cytosolic large ribosomal subunit"/>
    <property type="evidence" value="ECO:0007669"/>
    <property type="project" value="TreeGrafter"/>
</dbReference>
<dbReference type="InterPro" id="IPR036049">
    <property type="entry name" value="Ribosomal_uL29_sf"/>
</dbReference>
<keyword evidence="2 5" id="KW-0689">Ribosomal protein</keyword>
<dbReference type="SUPFAM" id="SSF46561">
    <property type="entry name" value="Ribosomal protein L29 (L29p)"/>
    <property type="match status" value="1"/>
</dbReference>
<sequence>MRVSELRELTREELERRLAEMRSELFKLQLRRSAEQLPNPLRIRTLRRDIARCLTVIKEHNRRSGEQGNA</sequence>
<organism evidence="7">
    <name type="scientific">candidate division WOR-3 bacterium</name>
    <dbReference type="NCBI Taxonomy" id="2052148"/>
    <lineage>
        <taxon>Bacteria</taxon>
        <taxon>Bacteria division WOR-3</taxon>
    </lineage>
</organism>
<dbReference type="GO" id="GO:0003735">
    <property type="term" value="F:structural constituent of ribosome"/>
    <property type="evidence" value="ECO:0007669"/>
    <property type="project" value="InterPro"/>
</dbReference>
<dbReference type="PANTHER" id="PTHR10916">
    <property type="entry name" value="60S RIBOSOMAL PROTEIN L35/50S RIBOSOMAL PROTEIN L29"/>
    <property type="match status" value="1"/>
</dbReference>
<accession>A0A7C4GEA7</accession>
<evidence type="ECO:0000256" key="3">
    <source>
        <dbReference type="ARBA" id="ARBA00023274"/>
    </source>
</evidence>